<keyword evidence="1" id="KW-1133">Transmembrane helix</keyword>
<keyword evidence="1" id="KW-0472">Membrane</keyword>
<dbReference type="RefSeq" id="WP_089384946.1">
    <property type="nucleotide sequence ID" value="NZ_FZNQ01000009.1"/>
</dbReference>
<protein>
    <submittedName>
        <fullName evidence="2">Uncharacterized protein</fullName>
    </submittedName>
</protein>
<reference evidence="2 3" key="1">
    <citation type="submission" date="2017-06" db="EMBL/GenBank/DDBJ databases">
        <authorList>
            <person name="Kim H.J."/>
            <person name="Triplett B.A."/>
        </authorList>
    </citation>
    <scope>NUCLEOTIDE SEQUENCE [LARGE SCALE GENOMIC DNA]</scope>
    <source>
        <strain evidence="2 3">DSM 8800</strain>
    </source>
</reference>
<organism evidence="2 3">
    <name type="scientific">Halorubrum vacuolatum</name>
    <name type="common">Natronobacterium vacuolatum</name>
    <dbReference type="NCBI Taxonomy" id="63740"/>
    <lineage>
        <taxon>Archaea</taxon>
        <taxon>Methanobacteriati</taxon>
        <taxon>Methanobacteriota</taxon>
        <taxon>Stenosarchaea group</taxon>
        <taxon>Halobacteria</taxon>
        <taxon>Halobacteriales</taxon>
        <taxon>Haloferacaceae</taxon>
        <taxon>Halorubrum</taxon>
    </lineage>
</organism>
<evidence type="ECO:0000256" key="1">
    <source>
        <dbReference type="SAM" id="Phobius"/>
    </source>
</evidence>
<feature type="transmembrane region" description="Helical" evidence="1">
    <location>
        <begin position="62"/>
        <end position="80"/>
    </location>
</feature>
<keyword evidence="3" id="KW-1185">Reference proteome</keyword>
<dbReference type="Proteomes" id="UP000198397">
    <property type="component" value="Unassembled WGS sequence"/>
</dbReference>
<dbReference type="Pfam" id="PF26064">
    <property type="entry name" value="DUF8023"/>
    <property type="match status" value="1"/>
</dbReference>
<dbReference type="OrthoDB" id="330492at2157"/>
<dbReference type="InterPro" id="IPR058336">
    <property type="entry name" value="VP3-like_halobact-type"/>
</dbReference>
<sequence length="140" mass="15226">MATAFGGLSEYTGKEIDLIDLAAVIGIPWFAATIFGVFSFELSIFGGYNFSDAIWSVGGAEISFALLAVLFLTVWILGTNELNGSDYRPEELAAIVFALLTPLMFVFVPAFESLVLWNDISQLFFTLAVSVATTWISYVA</sequence>
<dbReference type="EMBL" id="FZNQ01000009">
    <property type="protein sequence ID" value="SNR49227.1"/>
    <property type="molecule type" value="Genomic_DNA"/>
</dbReference>
<gene>
    <name evidence="2" type="ORF">SAMN06264855_109126</name>
</gene>
<proteinExistence type="predicted"/>
<accession>A0A238WRT6</accession>
<name>A0A238WRT6_HALVU</name>
<feature type="transmembrane region" description="Helical" evidence="1">
    <location>
        <begin position="92"/>
        <end position="111"/>
    </location>
</feature>
<feature type="transmembrane region" description="Helical" evidence="1">
    <location>
        <begin position="123"/>
        <end position="139"/>
    </location>
</feature>
<feature type="transmembrane region" description="Helical" evidence="1">
    <location>
        <begin position="21"/>
        <end position="42"/>
    </location>
</feature>
<dbReference type="AlphaFoldDB" id="A0A238WRT6"/>
<keyword evidence="1" id="KW-0812">Transmembrane</keyword>
<evidence type="ECO:0000313" key="3">
    <source>
        <dbReference type="Proteomes" id="UP000198397"/>
    </source>
</evidence>
<evidence type="ECO:0000313" key="2">
    <source>
        <dbReference type="EMBL" id="SNR49227.1"/>
    </source>
</evidence>